<keyword evidence="3" id="KW-1185">Reference proteome</keyword>
<keyword evidence="1" id="KW-0812">Transmembrane</keyword>
<dbReference type="AlphaFoldDB" id="A0A3B3Q830"/>
<keyword evidence="1" id="KW-1133">Transmembrane helix</keyword>
<organism evidence="2 3">
    <name type="scientific">Paramormyrops kingsleyae</name>
    <dbReference type="NCBI Taxonomy" id="1676925"/>
    <lineage>
        <taxon>Eukaryota</taxon>
        <taxon>Metazoa</taxon>
        <taxon>Chordata</taxon>
        <taxon>Craniata</taxon>
        <taxon>Vertebrata</taxon>
        <taxon>Euteleostomi</taxon>
        <taxon>Actinopterygii</taxon>
        <taxon>Neopterygii</taxon>
        <taxon>Teleostei</taxon>
        <taxon>Osteoglossocephala</taxon>
        <taxon>Osteoglossomorpha</taxon>
        <taxon>Osteoglossiformes</taxon>
        <taxon>Mormyridae</taxon>
        <taxon>Paramormyrops</taxon>
    </lineage>
</organism>
<dbReference type="Ensembl" id="ENSPKIT00000025472.1">
    <property type="protein sequence ID" value="ENSPKIP00000001551.1"/>
    <property type="gene ID" value="ENSPKIG00000019806.1"/>
</dbReference>
<dbReference type="Proteomes" id="UP000261540">
    <property type="component" value="Unplaced"/>
</dbReference>
<evidence type="ECO:0000256" key="1">
    <source>
        <dbReference type="SAM" id="Phobius"/>
    </source>
</evidence>
<reference evidence="2" key="2">
    <citation type="submission" date="2025-09" db="UniProtKB">
        <authorList>
            <consortium name="Ensembl"/>
        </authorList>
    </citation>
    <scope>IDENTIFICATION</scope>
</reference>
<accession>A0A3B3Q830</accession>
<proteinExistence type="predicted"/>
<sequence length="82" mass="9388">MEALFSNLELAFILIAFIVFTIFTLASVLSNRHSAPEGKLLTCVFLKNRAAKTPDFEPQISQIYNFIVRDLLLISFSHREKQ</sequence>
<evidence type="ECO:0000313" key="2">
    <source>
        <dbReference type="Ensembl" id="ENSPKIP00000001551.1"/>
    </source>
</evidence>
<name>A0A3B3Q830_9TELE</name>
<protein>
    <submittedName>
        <fullName evidence="2">Uncharacterized protein</fullName>
    </submittedName>
</protein>
<keyword evidence="1" id="KW-0472">Membrane</keyword>
<evidence type="ECO:0000313" key="3">
    <source>
        <dbReference type="Proteomes" id="UP000261540"/>
    </source>
</evidence>
<reference evidence="2" key="1">
    <citation type="submission" date="2025-08" db="UniProtKB">
        <authorList>
            <consortium name="Ensembl"/>
        </authorList>
    </citation>
    <scope>IDENTIFICATION</scope>
</reference>
<feature type="transmembrane region" description="Helical" evidence="1">
    <location>
        <begin position="12"/>
        <end position="29"/>
    </location>
</feature>